<feature type="binding site" description="axial binding residue" evidence="10">
    <location>
        <position position="437"/>
    </location>
    <ligand>
        <name>heme</name>
        <dbReference type="ChEBI" id="CHEBI:30413"/>
    </ligand>
    <ligandPart>
        <name>Fe</name>
        <dbReference type="ChEBI" id="CHEBI:18248"/>
    </ligandPart>
</feature>
<protein>
    <submittedName>
        <fullName evidence="13">Cytochrome</fullName>
    </submittedName>
</protein>
<evidence type="ECO:0000256" key="11">
    <source>
        <dbReference type="RuleBase" id="RU000461"/>
    </source>
</evidence>
<dbReference type="Pfam" id="PF00067">
    <property type="entry name" value="p450"/>
    <property type="match status" value="1"/>
</dbReference>
<feature type="signal peptide" evidence="12">
    <location>
        <begin position="1"/>
        <end position="18"/>
    </location>
</feature>
<dbReference type="CDD" id="cd11072">
    <property type="entry name" value="CYP71-like"/>
    <property type="match status" value="1"/>
</dbReference>
<organism evidence="13">
    <name type="scientific">Sesamum latifolium</name>
    <dbReference type="NCBI Taxonomy" id="2727402"/>
    <lineage>
        <taxon>Eukaryota</taxon>
        <taxon>Viridiplantae</taxon>
        <taxon>Streptophyta</taxon>
        <taxon>Embryophyta</taxon>
        <taxon>Tracheophyta</taxon>
        <taxon>Spermatophyta</taxon>
        <taxon>Magnoliopsida</taxon>
        <taxon>eudicotyledons</taxon>
        <taxon>Gunneridae</taxon>
        <taxon>Pentapetalae</taxon>
        <taxon>asterids</taxon>
        <taxon>lamiids</taxon>
        <taxon>Lamiales</taxon>
        <taxon>Pedaliaceae</taxon>
        <taxon>Sesamum</taxon>
    </lineage>
</organism>
<dbReference type="PROSITE" id="PS00086">
    <property type="entry name" value="CYTOCHROME_P450"/>
    <property type="match status" value="1"/>
</dbReference>
<keyword evidence="12" id="KW-0732">Signal</keyword>
<dbReference type="PANTHER" id="PTHR47943:SF2">
    <property type="entry name" value="CYTOCHROME P450"/>
    <property type="match status" value="1"/>
</dbReference>
<sequence length="497" mass="56805">MAWMWAAVSVIVLIYLLQELLSPTKKKRLPPGPRGLPILGHLHLLGKNPHQDLFHLAQKHGPIMGLRFGVVPAVVVSSPAGAKLVLKTHDLVFANRPRNEASKYILYEQKDLVFGQYGPYWRNMRKLCTAELLSNRRINQFRAMRKVELELLVSSLKRAAEMREIVDLSARVSGLIGDMNSLMVFGRKYADRDMDNEKGLKILTMEAMEFAGKFNVADYFPYIGILDLQGMNRKMKRLSKTFDKFLEKMIDDHVKNKQEKKQTKDFVDTMMEIMESGKAEFQFDRLHVKAVLLDLLIGGINTSISAIEWAISELIRHPQVMNKLRKELETVVGTDQMVEESHLHRLEYLNFVVKETLRLHPAVPLLIPHESMEDCVVDGYHIRKGSRTIVNIWAIGRDPNVWPDPELFKPERFIASNIDLRGCDFQLLPFGSGRRSCPGLQLGLTVVQLVISQLVHCFDWQLPNGMEPCDLDMSEHFGLAVARAKHIVAIPSYRLHK</sequence>
<dbReference type="InterPro" id="IPR001128">
    <property type="entry name" value="Cyt_P450"/>
</dbReference>
<evidence type="ECO:0000256" key="5">
    <source>
        <dbReference type="ARBA" id="ARBA00022723"/>
    </source>
</evidence>
<evidence type="ECO:0000256" key="10">
    <source>
        <dbReference type="PIRSR" id="PIRSR602401-1"/>
    </source>
</evidence>
<dbReference type="GO" id="GO:0004497">
    <property type="term" value="F:monooxygenase activity"/>
    <property type="evidence" value="ECO:0007669"/>
    <property type="project" value="UniProtKB-KW"/>
</dbReference>
<evidence type="ECO:0000256" key="3">
    <source>
        <dbReference type="ARBA" id="ARBA00010617"/>
    </source>
</evidence>
<evidence type="ECO:0000256" key="6">
    <source>
        <dbReference type="ARBA" id="ARBA00023002"/>
    </source>
</evidence>
<keyword evidence="5 10" id="KW-0479">Metal-binding</keyword>
<keyword evidence="4 10" id="KW-0349">Heme</keyword>
<comment type="subcellular location">
    <subcellularLocation>
        <location evidence="2">Membrane</location>
        <topology evidence="2">Single-pass membrane protein</topology>
    </subcellularLocation>
</comment>
<dbReference type="Gene3D" id="1.10.630.10">
    <property type="entry name" value="Cytochrome P450"/>
    <property type="match status" value="1"/>
</dbReference>
<dbReference type="GO" id="GO:0016705">
    <property type="term" value="F:oxidoreductase activity, acting on paired donors, with incorporation or reduction of molecular oxygen"/>
    <property type="evidence" value="ECO:0007669"/>
    <property type="project" value="InterPro"/>
</dbReference>
<dbReference type="GO" id="GO:0016020">
    <property type="term" value="C:membrane"/>
    <property type="evidence" value="ECO:0007669"/>
    <property type="project" value="UniProtKB-SubCell"/>
</dbReference>
<proteinExistence type="inferred from homology"/>
<evidence type="ECO:0000256" key="4">
    <source>
        <dbReference type="ARBA" id="ARBA00022617"/>
    </source>
</evidence>
<evidence type="ECO:0000256" key="7">
    <source>
        <dbReference type="ARBA" id="ARBA00023004"/>
    </source>
</evidence>
<dbReference type="InterPro" id="IPR017972">
    <property type="entry name" value="Cyt_P450_CS"/>
</dbReference>
<evidence type="ECO:0000256" key="1">
    <source>
        <dbReference type="ARBA" id="ARBA00001971"/>
    </source>
</evidence>
<dbReference type="FunFam" id="1.10.630.10:FF:000011">
    <property type="entry name" value="Cytochrome P450 83B1"/>
    <property type="match status" value="1"/>
</dbReference>
<gene>
    <name evidence="13" type="ORF">Slati_0004800</name>
</gene>
<dbReference type="PRINTS" id="PR00463">
    <property type="entry name" value="EP450I"/>
</dbReference>
<evidence type="ECO:0000256" key="2">
    <source>
        <dbReference type="ARBA" id="ARBA00004167"/>
    </source>
</evidence>
<name>A0AAW2Y5V4_9LAMI</name>
<evidence type="ECO:0000313" key="13">
    <source>
        <dbReference type="EMBL" id="KAL0461172.1"/>
    </source>
</evidence>
<comment type="cofactor">
    <cofactor evidence="1 10">
        <name>heme</name>
        <dbReference type="ChEBI" id="CHEBI:30413"/>
    </cofactor>
</comment>
<dbReference type="PRINTS" id="PR00385">
    <property type="entry name" value="P450"/>
</dbReference>
<evidence type="ECO:0000256" key="8">
    <source>
        <dbReference type="ARBA" id="ARBA00023033"/>
    </source>
</evidence>
<dbReference type="InterPro" id="IPR002401">
    <property type="entry name" value="Cyt_P450_E_grp-I"/>
</dbReference>
<dbReference type="EMBL" id="JACGWN010000001">
    <property type="protein sequence ID" value="KAL0461172.1"/>
    <property type="molecule type" value="Genomic_DNA"/>
</dbReference>
<keyword evidence="6 11" id="KW-0560">Oxidoreductase</keyword>
<comment type="caution">
    <text evidence="13">The sequence shown here is derived from an EMBL/GenBank/DDBJ whole genome shotgun (WGS) entry which is preliminary data.</text>
</comment>
<reference evidence="13" key="1">
    <citation type="submission" date="2020-06" db="EMBL/GenBank/DDBJ databases">
        <authorList>
            <person name="Li T."/>
            <person name="Hu X."/>
            <person name="Zhang T."/>
            <person name="Song X."/>
            <person name="Zhang H."/>
            <person name="Dai N."/>
            <person name="Sheng W."/>
            <person name="Hou X."/>
            <person name="Wei L."/>
        </authorList>
    </citation>
    <scope>NUCLEOTIDE SEQUENCE</scope>
    <source>
        <strain evidence="13">KEN1</strain>
        <tissue evidence="13">Leaf</tissue>
    </source>
</reference>
<dbReference type="GO" id="GO:0020037">
    <property type="term" value="F:heme binding"/>
    <property type="evidence" value="ECO:0007669"/>
    <property type="project" value="InterPro"/>
</dbReference>
<dbReference type="SUPFAM" id="SSF48264">
    <property type="entry name" value="Cytochrome P450"/>
    <property type="match status" value="1"/>
</dbReference>
<comment type="similarity">
    <text evidence="3 11">Belongs to the cytochrome P450 family.</text>
</comment>
<dbReference type="InterPro" id="IPR036396">
    <property type="entry name" value="Cyt_P450_sf"/>
</dbReference>
<dbReference type="PANTHER" id="PTHR47943">
    <property type="entry name" value="CYTOCHROME P450 93A3-LIKE"/>
    <property type="match status" value="1"/>
</dbReference>
<evidence type="ECO:0000256" key="12">
    <source>
        <dbReference type="SAM" id="SignalP"/>
    </source>
</evidence>
<feature type="chain" id="PRO_5043397026" evidence="12">
    <location>
        <begin position="19"/>
        <end position="497"/>
    </location>
</feature>
<reference evidence="13" key="2">
    <citation type="journal article" date="2024" name="Plant">
        <title>Genomic evolution and insights into agronomic trait innovations of Sesamum species.</title>
        <authorList>
            <person name="Miao H."/>
            <person name="Wang L."/>
            <person name="Qu L."/>
            <person name="Liu H."/>
            <person name="Sun Y."/>
            <person name="Le M."/>
            <person name="Wang Q."/>
            <person name="Wei S."/>
            <person name="Zheng Y."/>
            <person name="Lin W."/>
            <person name="Duan Y."/>
            <person name="Cao H."/>
            <person name="Xiong S."/>
            <person name="Wang X."/>
            <person name="Wei L."/>
            <person name="Li C."/>
            <person name="Ma Q."/>
            <person name="Ju M."/>
            <person name="Zhao R."/>
            <person name="Li G."/>
            <person name="Mu C."/>
            <person name="Tian Q."/>
            <person name="Mei H."/>
            <person name="Zhang T."/>
            <person name="Gao T."/>
            <person name="Zhang H."/>
        </authorList>
    </citation>
    <scope>NUCLEOTIDE SEQUENCE</scope>
    <source>
        <strain evidence="13">KEN1</strain>
    </source>
</reference>
<evidence type="ECO:0000256" key="9">
    <source>
        <dbReference type="ARBA" id="ARBA00023136"/>
    </source>
</evidence>
<dbReference type="GO" id="GO:0005506">
    <property type="term" value="F:iron ion binding"/>
    <property type="evidence" value="ECO:0007669"/>
    <property type="project" value="InterPro"/>
</dbReference>
<keyword evidence="9" id="KW-0472">Membrane</keyword>
<accession>A0AAW2Y5V4</accession>
<dbReference type="AlphaFoldDB" id="A0AAW2Y5V4"/>
<keyword evidence="8 11" id="KW-0503">Monooxygenase</keyword>
<keyword evidence="7 10" id="KW-0408">Iron</keyword>